<dbReference type="OrthoDB" id="9802739at2"/>
<dbReference type="InterPro" id="IPR022674">
    <property type="entry name" value="G6P_DH_NAD-bd"/>
</dbReference>
<feature type="domain" description="Glucose-6-phosphate dehydrogenase C-terminal" evidence="9">
    <location>
        <begin position="194"/>
        <end position="485"/>
    </location>
</feature>
<feature type="domain" description="Glucose-6-phosphate dehydrogenase NAD-binding" evidence="8">
    <location>
        <begin position="17"/>
        <end position="191"/>
    </location>
</feature>
<evidence type="ECO:0000256" key="5">
    <source>
        <dbReference type="ARBA" id="ARBA00023002"/>
    </source>
</evidence>
<keyword evidence="3 7" id="KW-0313">Glucose metabolism</keyword>
<dbReference type="AlphaFoldDB" id="A0A2Z5N6R9"/>
<dbReference type="Proteomes" id="UP000253104">
    <property type="component" value="Chromosome mHSR5_B"/>
</dbReference>
<evidence type="ECO:0000259" key="9">
    <source>
        <dbReference type="Pfam" id="PF02781"/>
    </source>
</evidence>
<evidence type="ECO:0000256" key="1">
    <source>
        <dbReference type="ARBA" id="ARBA00004937"/>
    </source>
</evidence>
<comment type="function">
    <text evidence="7">Catalyzes the oxidation of glucose 6-phosphate to 6-phosphogluconolactone.</text>
</comment>
<feature type="binding site" evidence="7">
    <location>
        <position position="239"/>
    </location>
    <ligand>
        <name>substrate</name>
    </ligand>
</feature>
<organism evidence="10 11">
    <name type="scientific">Burkholderia pyrrocinia</name>
    <name type="common">Pseudomonas pyrrocinia</name>
    <dbReference type="NCBI Taxonomy" id="60550"/>
    <lineage>
        <taxon>Bacteria</taxon>
        <taxon>Pseudomonadati</taxon>
        <taxon>Pseudomonadota</taxon>
        <taxon>Betaproteobacteria</taxon>
        <taxon>Burkholderiales</taxon>
        <taxon>Burkholderiaceae</taxon>
        <taxon>Burkholderia</taxon>
        <taxon>Burkholderia cepacia complex</taxon>
    </lineage>
</organism>
<comment type="caution">
    <text evidence="7">Lacks conserved residue(s) required for the propagation of feature annotation.</text>
</comment>
<dbReference type="InterPro" id="IPR019796">
    <property type="entry name" value="G6P_DH_AS"/>
</dbReference>
<dbReference type="Pfam" id="PF02781">
    <property type="entry name" value="G6PD_C"/>
    <property type="match status" value="1"/>
</dbReference>
<comment type="similarity">
    <text evidence="2 7">Belongs to the glucose-6-phosphate dehydrogenase family.</text>
</comment>
<sequence length="490" mass="54313">MSAHTPSSGTPAPFEFVLFGGTGDLAMRKILPALYSAHRDGLLAPEGRIIAVAQNDLDTASYLNWVDASVRPHLTQARFDESAWRDFCARLSYVALDASQPGTFSRLANALSPTSSRQIFYLATGPSLFVPICRALAQAGLAPSTSRIVLEKPLGYDLASSTTINDAVGQIFSEEQIYRIDHYLGKEAVQNLFALRFGNVMFEPLWRREWIDNIQITVAEELGVGGRGGFYDQTGALRDMVQNHLLQLLAIVAMEPPQSMEADAVRDEKLRVLRALKPLTEEALHQSVVRGQYRAGAICGQSVPGYLDESGIRTDSTTETFVALVAEVENWRWAGVPFFLRTGKRLARRAAEIVVTFKRPPHSALGPTALWAGSNRLTIRLQPDESIRLSTLAKRPGLGMTLQGVYLDLAFDRFFQQDRMEAYQRLLLDVIAGRLALFVRRDEQEAAWRWVAPILDLKTAPKPYSAGNWGPAQASALLARYGTCWSEEEN</sequence>
<dbReference type="PANTHER" id="PTHR23429:SF0">
    <property type="entry name" value="GLUCOSE-6-PHOSPHATE 1-DEHYDROGENASE"/>
    <property type="match status" value="1"/>
</dbReference>
<feature type="binding site" evidence="7">
    <location>
        <position position="344"/>
    </location>
    <ligand>
        <name>substrate</name>
    </ligand>
</feature>
<dbReference type="HAMAP" id="MF_00966">
    <property type="entry name" value="G6PD"/>
    <property type="match status" value="1"/>
</dbReference>
<evidence type="ECO:0000313" key="10">
    <source>
        <dbReference type="EMBL" id="AXF24826.1"/>
    </source>
</evidence>
<evidence type="ECO:0000259" key="8">
    <source>
        <dbReference type="Pfam" id="PF00479"/>
    </source>
</evidence>
<keyword evidence="4 7" id="KW-0521">NADP</keyword>
<evidence type="ECO:0000313" key="11">
    <source>
        <dbReference type="Proteomes" id="UP000253104"/>
    </source>
</evidence>
<keyword evidence="6 7" id="KW-0119">Carbohydrate metabolism</keyword>
<dbReference type="Gene3D" id="3.40.50.720">
    <property type="entry name" value="NAD(P)-binding Rossmann-like Domain"/>
    <property type="match status" value="1"/>
</dbReference>
<dbReference type="NCBIfam" id="TIGR00871">
    <property type="entry name" value="zwf"/>
    <property type="match status" value="1"/>
</dbReference>
<comment type="catalytic activity">
    <reaction evidence="7">
        <text>D-glucose 6-phosphate + NADP(+) = 6-phospho-D-glucono-1,5-lactone + NADPH + H(+)</text>
        <dbReference type="Rhea" id="RHEA:15841"/>
        <dbReference type="ChEBI" id="CHEBI:15378"/>
        <dbReference type="ChEBI" id="CHEBI:57783"/>
        <dbReference type="ChEBI" id="CHEBI:57955"/>
        <dbReference type="ChEBI" id="CHEBI:58349"/>
        <dbReference type="ChEBI" id="CHEBI:61548"/>
        <dbReference type="EC" id="1.1.1.49"/>
    </reaction>
</comment>
<dbReference type="SUPFAM" id="SSF55347">
    <property type="entry name" value="Glyceraldehyde-3-phosphate dehydrogenase-like, C-terminal domain"/>
    <property type="match status" value="1"/>
</dbReference>
<accession>A0A2Z5N6R9</accession>
<dbReference type="InterPro" id="IPR022675">
    <property type="entry name" value="G6P_DH_C"/>
</dbReference>
<dbReference type="InterPro" id="IPR001282">
    <property type="entry name" value="G6P_DH"/>
</dbReference>
<dbReference type="GO" id="GO:0050661">
    <property type="term" value="F:NADP binding"/>
    <property type="evidence" value="ECO:0007669"/>
    <property type="project" value="UniProtKB-UniRule"/>
</dbReference>
<dbReference type="GO" id="GO:0005829">
    <property type="term" value="C:cytosol"/>
    <property type="evidence" value="ECO:0007669"/>
    <property type="project" value="TreeGrafter"/>
</dbReference>
<dbReference type="InterPro" id="IPR036291">
    <property type="entry name" value="NAD(P)-bd_dom_sf"/>
</dbReference>
<dbReference type="GO" id="GO:0006006">
    <property type="term" value="P:glucose metabolic process"/>
    <property type="evidence" value="ECO:0007669"/>
    <property type="project" value="UniProtKB-KW"/>
</dbReference>
<reference evidence="10 11" key="1">
    <citation type="journal article" date="2018" name="ISME J.">
        <title>Involvement of Burkholderiaceae and sulfurous volatiles in disease-suppressive soils.</title>
        <authorList>
            <person name="Carrion V.J."/>
            <person name="Cordovez V."/>
            <person name="Tyc O."/>
            <person name="Etalo D.W."/>
            <person name="de Bruijn I."/>
            <person name="de Jager V.C."/>
            <person name="Medema M.H."/>
            <person name="Eberl L."/>
            <person name="Raaijmakers J.M."/>
        </authorList>
    </citation>
    <scope>NUCLEOTIDE SEQUENCE [LARGE SCALE GENOMIC DNA]</scope>
    <source>
        <strain evidence="11">mHSR5</strain>
    </source>
</reference>
<feature type="binding site" evidence="7">
    <location>
        <position position="152"/>
    </location>
    <ligand>
        <name>NADP(+)</name>
        <dbReference type="ChEBI" id="CHEBI:58349"/>
    </ligand>
</feature>
<keyword evidence="5 7" id="KW-0560">Oxidoreductase</keyword>
<proteinExistence type="inferred from homology"/>
<gene>
    <name evidence="7 10" type="primary">zwf</name>
    <name evidence="10" type="ORF">CUJ89_31820</name>
</gene>
<name>A0A2Z5N6R9_BURPY</name>
<dbReference type="PIRSF" id="PIRSF000110">
    <property type="entry name" value="G6PD"/>
    <property type="match status" value="1"/>
</dbReference>
<evidence type="ECO:0000256" key="6">
    <source>
        <dbReference type="ARBA" id="ARBA00023277"/>
    </source>
</evidence>
<evidence type="ECO:0000256" key="7">
    <source>
        <dbReference type="HAMAP-Rule" id="MF_00966"/>
    </source>
</evidence>
<dbReference type="RefSeq" id="WP_114181194.1">
    <property type="nucleotide sequence ID" value="NZ_CP024903.1"/>
</dbReference>
<dbReference type="Gene3D" id="3.30.360.10">
    <property type="entry name" value="Dihydrodipicolinate Reductase, domain 2"/>
    <property type="match status" value="1"/>
</dbReference>
<protein>
    <recommendedName>
        <fullName evidence="7">Glucose-6-phosphate 1-dehydrogenase</fullName>
        <shortName evidence="7">G6PD</shortName>
        <ecNumber evidence="7">1.1.1.49</ecNumber>
    </recommendedName>
</protein>
<dbReference type="SUPFAM" id="SSF51735">
    <property type="entry name" value="NAD(P)-binding Rossmann-fold domains"/>
    <property type="match status" value="1"/>
</dbReference>
<feature type="binding site" evidence="7">
    <location>
        <position position="186"/>
    </location>
    <ligand>
        <name>substrate</name>
    </ligand>
</feature>
<evidence type="ECO:0000256" key="4">
    <source>
        <dbReference type="ARBA" id="ARBA00022857"/>
    </source>
</evidence>
<dbReference type="PRINTS" id="PR00079">
    <property type="entry name" value="G6PDHDRGNASE"/>
</dbReference>
<dbReference type="NCBIfam" id="NF009492">
    <property type="entry name" value="PRK12853.1-3"/>
    <property type="match status" value="1"/>
</dbReference>
<dbReference type="EC" id="1.1.1.49" evidence="7"/>
<feature type="binding site" evidence="7">
    <location>
        <position position="182"/>
    </location>
    <ligand>
        <name>substrate</name>
    </ligand>
</feature>
<feature type="binding site" evidence="7">
    <location>
        <position position="220"/>
    </location>
    <ligand>
        <name>substrate</name>
    </ligand>
</feature>
<dbReference type="UniPathway" id="UPA00115">
    <property type="reaction ID" value="UER00408"/>
</dbReference>
<dbReference type="PANTHER" id="PTHR23429">
    <property type="entry name" value="GLUCOSE-6-PHOSPHATE 1-DEHYDROGENASE G6PD"/>
    <property type="match status" value="1"/>
</dbReference>
<evidence type="ECO:0000256" key="2">
    <source>
        <dbReference type="ARBA" id="ARBA00009975"/>
    </source>
</evidence>
<feature type="active site" description="Proton acceptor" evidence="7">
    <location>
        <position position="244"/>
    </location>
</feature>
<comment type="pathway">
    <text evidence="1 7">Carbohydrate degradation; pentose phosphate pathway; D-ribulose 5-phosphate from D-glucose 6-phosphate (oxidative stage): step 1/3.</text>
</comment>
<dbReference type="PROSITE" id="PS00069">
    <property type="entry name" value="G6P_DEHYDROGENASE"/>
    <property type="match status" value="1"/>
</dbReference>
<dbReference type="GO" id="GO:0004345">
    <property type="term" value="F:glucose-6-phosphate dehydrogenase activity"/>
    <property type="evidence" value="ECO:0007669"/>
    <property type="project" value="UniProtKB-UniRule"/>
</dbReference>
<dbReference type="EMBL" id="CP024903">
    <property type="protein sequence ID" value="AXF24826.1"/>
    <property type="molecule type" value="Genomic_DNA"/>
</dbReference>
<dbReference type="GO" id="GO:0009051">
    <property type="term" value="P:pentose-phosphate shunt, oxidative branch"/>
    <property type="evidence" value="ECO:0007669"/>
    <property type="project" value="TreeGrafter"/>
</dbReference>
<dbReference type="Pfam" id="PF00479">
    <property type="entry name" value="G6PD_N"/>
    <property type="match status" value="1"/>
</dbReference>
<evidence type="ECO:0000256" key="3">
    <source>
        <dbReference type="ARBA" id="ARBA00022526"/>
    </source>
</evidence>